<sequence>MEVKAAQFVTSRGRRVLTDNGQQGMGGEAGVGSTTEKMQGRVAEAVFANCAYLDNNQLDEIINWVQLYRS</sequence>
<accession>A0A5I5A486</accession>
<dbReference type="Proteomes" id="UP000839561">
    <property type="component" value="Unassembled WGS sequence"/>
</dbReference>
<evidence type="ECO:0000313" key="1">
    <source>
        <dbReference type="EMBL" id="ECG4922551.1"/>
    </source>
</evidence>
<protein>
    <submittedName>
        <fullName evidence="1">Uncharacterized protein</fullName>
    </submittedName>
</protein>
<organism evidence="1">
    <name type="scientific">Salmonella enterica subsp. enterica serovar Vitkin</name>
    <dbReference type="NCBI Taxonomy" id="2565162"/>
    <lineage>
        <taxon>Bacteria</taxon>
        <taxon>Pseudomonadati</taxon>
        <taxon>Pseudomonadota</taxon>
        <taxon>Gammaproteobacteria</taxon>
        <taxon>Enterobacterales</taxon>
        <taxon>Enterobacteriaceae</taxon>
        <taxon>Salmonella</taxon>
    </lineage>
</organism>
<comment type="caution">
    <text evidence="1">The sequence shown here is derived from an EMBL/GenBank/DDBJ whole genome shotgun (WGS) entry which is preliminary data.</text>
</comment>
<reference evidence="1" key="1">
    <citation type="submission" date="2019-03" db="EMBL/GenBank/DDBJ databases">
        <authorList>
            <person name="Ashton P.M."/>
            <person name="Dallman T."/>
            <person name="Nair S."/>
            <person name="De Pinna E."/>
            <person name="Peters T."/>
            <person name="Grant K."/>
        </authorList>
    </citation>
    <scope>NUCLEOTIDE SEQUENCE [LARGE SCALE GENOMIC DNA]</scope>
    <source>
        <strain evidence="1">313260</strain>
    </source>
</reference>
<proteinExistence type="predicted"/>
<name>A0A5I5A486_SALET</name>
<gene>
    <name evidence="1" type="ORF">E0T03_21695</name>
</gene>
<dbReference type="AlphaFoldDB" id="A0A5I5A486"/>
<dbReference type="EMBL" id="AAIONP010000021">
    <property type="protein sequence ID" value="ECG4922551.1"/>
    <property type="molecule type" value="Genomic_DNA"/>
</dbReference>